<dbReference type="RefSeq" id="WP_214174336.1">
    <property type="nucleotide sequence ID" value="NZ_JAHCVK010000001.1"/>
</dbReference>
<gene>
    <name evidence="2" type="ORF">KI810_04940</name>
</gene>
<dbReference type="Gene3D" id="3.10.129.10">
    <property type="entry name" value="Hotdog Thioesterase"/>
    <property type="match status" value="1"/>
</dbReference>
<dbReference type="InterPro" id="IPR013114">
    <property type="entry name" value="FabA_FabZ"/>
</dbReference>
<dbReference type="PANTHER" id="PTHR30272">
    <property type="entry name" value="3-HYDROXYACYL-[ACYL-CARRIER-PROTEIN] DEHYDRATASE"/>
    <property type="match status" value="1"/>
</dbReference>
<dbReference type="InterPro" id="IPR029069">
    <property type="entry name" value="HotDog_dom_sf"/>
</dbReference>
<sequence length="137" mass="14558">MRSSFREAALVSPDPAAYLPHRYPFLHLDRIVALEPGVSAVGMVGVTADTLSFPPLLLVEAMAQLGGIAAGQEEGSRGILAALDRVELPETVLPGVRVRVTVRIVKAFGTLFLVEGEAREGERLLARAELTLAVSKG</sequence>
<accession>A0ABS5SEE9</accession>
<protein>
    <submittedName>
        <fullName evidence="2">Hydroxymyristoyl-ACP dehydratase</fullName>
    </submittedName>
</protein>
<evidence type="ECO:0000313" key="3">
    <source>
        <dbReference type="Proteomes" id="UP000756860"/>
    </source>
</evidence>
<proteinExistence type="predicted"/>
<dbReference type="EMBL" id="JAHCVK010000001">
    <property type="protein sequence ID" value="MBT0652392.1"/>
    <property type="molecule type" value="Genomic_DNA"/>
</dbReference>
<name>A0ABS5SEE9_9BACT</name>
<reference evidence="2 3" key="1">
    <citation type="submission" date="2021-05" db="EMBL/GenBank/DDBJ databases">
        <title>The draft genome of Geobacter luticola JCM 17780.</title>
        <authorList>
            <person name="Xu Z."/>
            <person name="Masuda Y."/>
            <person name="Itoh H."/>
            <person name="Senoo K."/>
        </authorList>
    </citation>
    <scope>NUCLEOTIDE SEQUENCE [LARGE SCALE GENOMIC DNA]</scope>
    <source>
        <strain evidence="2 3">JCM 17780</strain>
    </source>
</reference>
<dbReference type="PANTHER" id="PTHR30272:SF1">
    <property type="entry name" value="3-HYDROXYACYL-[ACYL-CARRIER-PROTEIN] DEHYDRATASE"/>
    <property type="match status" value="1"/>
</dbReference>
<dbReference type="Proteomes" id="UP000756860">
    <property type="component" value="Unassembled WGS sequence"/>
</dbReference>
<keyword evidence="3" id="KW-1185">Reference proteome</keyword>
<dbReference type="SUPFAM" id="SSF54637">
    <property type="entry name" value="Thioesterase/thiol ester dehydrase-isomerase"/>
    <property type="match status" value="1"/>
</dbReference>
<comment type="caution">
    <text evidence="2">The sequence shown here is derived from an EMBL/GenBank/DDBJ whole genome shotgun (WGS) entry which is preliminary data.</text>
</comment>
<keyword evidence="1" id="KW-0456">Lyase</keyword>
<organism evidence="2 3">
    <name type="scientific">Geomobilimonas luticola</name>
    <dbReference type="NCBI Taxonomy" id="1114878"/>
    <lineage>
        <taxon>Bacteria</taxon>
        <taxon>Pseudomonadati</taxon>
        <taxon>Thermodesulfobacteriota</taxon>
        <taxon>Desulfuromonadia</taxon>
        <taxon>Geobacterales</taxon>
        <taxon>Geobacteraceae</taxon>
        <taxon>Geomobilimonas</taxon>
    </lineage>
</organism>
<evidence type="ECO:0000313" key="2">
    <source>
        <dbReference type="EMBL" id="MBT0652392.1"/>
    </source>
</evidence>
<evidence type="ECO:0000256" key="1">
    <source>
        <dbReference type="ARBA" id="ARBA00023239"/>
    </source>
</evidence>